<organism evidence="3 4">
    <name type="scientific">Flexivirga aerilata</name>
    <dbReference type="NCBI Taxonomy" id="1656889"/>
    <lineage>
        <taxon>Bacteria</taxon>
        <taxon>Bacillati</taxon>
        <taxon>Actinomycetota</taxon>
        <taxon>Actinomycetes</taxon>
        <taxon>Micrococcales</taxon>
        <taxon>Dermacoccaceae</taxon>
        <taxon>Flexivirga</taxon>
    </lineage>
</organism>
<keyword evidence="4" id="KW-1185">Reference proteome</keyword>
<feature type="domain" description="Solute-binding protein family 5" evidence="2">
    <location>
        <begin position="80"/>
        <end position="435"/>
    </location>
</feature>
<dbReference type="Gene3D" id="3.40.190.10">
    <property type="entry name" value="Periplasmic binding protein-like II"/>
    <property type="match status" value="1"/>
</dbReference>
<dbReference type="InterPro" id="IPR039424">
    <property type="entry name" value="SBP_5"/>
</dbReference>
<dbReference type="InterPro" id="IPR000914">
    <property type="entry name" value="SBP_5_dom"/>
</dbReference>
<dbReference type="GO" id="GO:0043190">
    <property type="term" value="C:ATP-binding cassette (ABC) transporter complex"/>
    <property type="evidence" value="ECO:0007669"/>
    <property type="project" value="InterPro"/>
</dbReference>
<evidence type="ECO:0000313" key="3">
    <source>
        <dbReference type="EMBL" id="NNG38281.1"/>
    </source>
</evidence>
<dbReference type="PANTHER" id="PTHR30290">
    <property type="entry name" value="PERIPLASMIC BINDING COMPONENT OF ABC TRANSPORTER"/>
    <property type="match status" value="1"/>
</dbReference>
<dbReference type="PANTHER" id="PTHR30290:SF65">
    <property type="entry name" value="MONOACYL PHOSPHATIDYLINOSITOL TETRAMANNOSIDE-BINDING PROTEIN LPQW-RELATED"/>
    <property type="match status" value="1"/>
</dbReference>
<dbReference type="CDD" id="cd08492">
    <property type="entry name" value="PBP2_NikA_DppA_OppA_like_15"/>
    <property type="match status" value="1"/>
</dbReference>
<dbReference type="PIRSF" id="PIRSF002741">
    <property type="entry name" value="MppA"/>
    <property type="match status" value="1"/>
</dbReference>
<proteinExistence type="predicted"/>
<evidence type="ECO:0000313" key="4">
    <source>
        <dbReference type="Proteomes" id="UP000557772"/>
    </source>
</evidence>
<dbReference type="Pfam" id="PF00496">
    <property type="entry name" value="SBP_bac_5"/>
    <property type="match status" value="1"/>
</dbReference>
<dbReference type="AlphaFoldDB" id="A0A849AG92"/>
<evidence type="ECO:0000259" key="2">
    <source>
        <dbReference type="Pfam" id="PF00496"/>
    </source>
</evidence>
<comment type="caution">
    <text evidence="3">The sequence shown here is derived from an EMBL/GenBank/DDBJ whole genome shotgun (WGS) entry which is preliminary data.</text>
</comment>
<accession>A0A849AG92</accession>
<dbReference type="Gene3D" id="3.10.105.10">
    <property type="entry name" value="Dipeptide-binding Protein, Domain 3"/>
    <property type="match status" value="1"/>
</dbReference>
<dbReference type="PROSITE" id="PS51257">
    <property type="entry name" value="PROKAR_LIPOPROTEIN"/>
    <property type="match status" value="1"/>
</dbReference>
<dbReference type="SUPFAM" id="SSF53850">
    <property type="entry name" value="Periplasmic binding protein-like II"/>
    <property type="match status" value="1"/>
</dbReference>
<dbReference type="EMBL" id="JABENB010000001">
    <property type="protein sequence ID" value="NNG38281.1"/>
    <property type="molecule type" value="Genomic_DNA"/>
</dbReference>
<feature type="chain" id="PRO_5038962716" evidence="1">
    <location>
        <begin position="22"/>
        <end position="522"/>
    </location>
</feature>
<dbReference type="GO" id="GO:0042597">
    <property type="term" value="C:periplasmic space"/>
    <property type="evidence" value="ECO:0007669"/>
    <property type="project" value="UniProtKB-ARBA"/>
</dbReference>
<dbReference type="InterPro" id="IPR030678">
    <property type="entry name" value="Peptide/Ni-bd"/>
</dbReference>
<reference evidence="3 4" key="1">
    <citation type="submission" date="2020-05" db="EMBL/GenBank/DDBJ databases">
        <title>Flexivirga sp. ID2601S isolated from air conditioner.</title>
        <authorList>
            <person name="Kim D.H."/>
        </authorList>
    </citation>
    <scope>NUCLEOTIDE SEQUENCE [LARGE SCALE GENOMIC DNA]</scope>
    <source>
        <strain evidence="3 4">ID2601S</strain>
    </source>
</reference>
<dbReference type="RefSeq" id="WP_171151868.1">
    <property type="nucleotide sequence ID" value="NZ_JABENB010000001.1"/>
</dbReference>
<dbReference type="GO" id="GO:1904680">
    <property type="term" value="F:peptide transmembrane transporter activity"/>
    <property type="evidence" value="ECO:0007669"/>
    <property type="project" value="TreeGrafter"/>
</dbReference>
<evidence type="ECO:0000256" key="1">
    <source>
        <dbReference type="SAM" id="SignalP"/>
    </source>
</evidence>
<name>A0A849AG92_9MICO</name>
<dbReference type="GO" id="GO:0015833">
    <property type="term" value="P:peptide transport"/>
    <property type="evidence" value="ECO:0007669"/>
    <property type="project" value="TreeGrafter"/>
</dbReference>
<gene>
    <name evidence="3" type="ORF">HJ588_03205</name>
</gene>
<dbReference type="Proteomes" id="UP000557772">
    <property type="component" value="Unassembled WGS sequence"/>
</dbReference>
<sequence>MSVFRARPVVSAIAITGLVAACSTGSGSDTGKTGPVKQGGTLRYALFYAPSCLDPQQAGEGPDLGVLESLTAQHPETGAVVGSLATKWTVDAKATTFTFQLRPGVTFSDGTALTASVVKQNFDTIRKLGSTASHGGAYLAALKSVDTPGPRTVVIRFTEPNAQFLQATSSSALAIQSPASLRRSAGERCGGKVIGTGPFVVDSYQPNQRIVVRKRPAYNWAPAFTAHRGPARLDKIEATIVTNDTTRTGSLLSKQFDVVSKVTPQDEPRVSSAGYVIRSRTDPGVVLSLWPNEKRPVLRDPAVRVAISKAIDRKQLVDTLYTEHYKPATSVLSSTTPGYVDLSAALRYDPQGAMRDLDAAGWKPGPDGIRRKDGRPLTVDVIFGLPQGLELVQQQLKKVGIGLTLRQLSISELQAQFASGNYDFFLGNSTRADPDILRTLFGGFTLSGADATSLRQQLRTQAATLEKAPRQRAVTAAQRGLVDQAHDIPITELAEVVGASPSVHGLAFDADASLSFYDAWLS</sequence>
<protein>
    <submittedName>
        <fullName evidence="3">ABC transporter substrate-binding protein</fullName>
    </submittedName>
</protein>
<keyword evidence="1" id="KW-0732">Signal</keyword>
<feature type="signal peptide" evidence="1">
    <location>
        <begin position="1"/>
        <end position="21"/>
    </location>
</feature>